<dbReference type="FunFam" id="2.30.42.10:FF:000063">
    <property type="entry name" value="Peptidase, S41 family"/>
    <property type="match status" value="1"/>
</dbReference>
<dbReference type="InterPro" id="IPR005151">
    <property type="entry name" value="Tail-specific_protease"/>
</dbReference>
<dbReference type="Gene3D" id="3.90.226.10">
    <property type="entry name" value="2-enoyl-CoA Hydratase, Chain A, domain 1"/>
    <property type="match status" value="1"/>
</dbReference>
<keyword evidence="3 5" id="KW-0378">Hydrolase</keyword>
<dbReference type="GO" id="GO:0030288">
    <property type="term" value="C:outer membrane-bounded periplasmic space"/>
    <property type="evidence" value="ECO:0007669"/>
    <property type="project" value="TreeGrafter"/>
</dbReference>
<dbReference type="InterPro" id="IPR041489">
    <property type="entry name" value="PDZ_6"/>
</dbReference>
<proteinExistence type="inferred from homology"/>
<dbReference type="Gene3D" id="3.30.750.44">
    <property type="match status" value="1"/>
</dbReference>
<evidence type="ECO:0000256" key="2">
    <source>
        <dbReference type="ARBA" id="ARBA00022670"/>
    </source>
</evidence>
<dbReference type="Pfam" id="PF17820">
    <property type="entry name" value="PDZ_6"/>
    <property type="match status" value="1"/>
</dbReference>
<evidence type="ECO:0000259" key="7">
    <source>
        <dbReference type="PROSITE" id="PS50106"/>
    </source>
</evidence>
<protein>
    <recommendedName>
        <fullName evidence="7">PDZ domain-containing protein</fullName>
    </recommendedName>
</protein>
<organism evidence="8 9">
    <name type="scientific">Candidatus Zambryskibacteria bacterium RIFCSPHIGHO2_01_FULL_46_25</name>
    <dbReference type="NCBI Taxonomy" id="1802738"/>
    <lineage>
        <taxon>Bacteria</taxon>
        <taxon>Candidatus Zambryskiibacteriota</taxon>
    </lineage>
</organism>
<dbReference type="PANTHER" id="PTHR32060:SF30">
    <property type="entry name" value="CARBOXY-TERMINAL PROCESSING PROTEASE CTPA"/>
    <property type="match status" value="1"/>
</dbReference>
<dbReference type="EMBL" id="MHVH01000005">
    <property type="protein sequence ID" value="OHA90278.1"/>
    <property type="molecule type" value="Genomic_DNA"/>
</dbReference>
<dbReference type="SMART" id="SM00245">
    <property type="entry name" value="TSPc"/>
    <property type="match status" value="1"/>
</dbReference>
<keyword evidence="4 5" id="KW-0720">Serine protease</keyword>
<dbReference type="PANTHER" id="PTHR32060">
    <property type="entry name" value="TAIL-SPECIFIC PROTEASE"/>
    <property type="match status" value="1"/>
</dbReference>
<dbReference type="InterPro" id="IPR001478">
    <property type="entry name" value="PDZ"/>
</dbReference>
<dbReference type="AlphaFoldDB" id="A0A1G2SZV6"/>
<feature type="domain" description="PDZ" evidence="7">
    <location>
        <begin position="115"/>
        <end position="175"/>
    </location>
</feature>
<keyword evidence="6" id="KW-0472">Membrane</keyword>
<dbReference type="GO" id="GO:0004175">
    <property type="term" value="F:endopeptidase activity"/>
    <property type="evidence" value="ECO:0007669"/>
    <property type="project" value="TreeGrafter"/>
</dbReference>
<keyword evidence="6" id="KW-1133">Transmembrane helix</keyword>
<sequence>MEFLKRHGAIIGLGVIIAFVFYSMGFRSGENRISGAVSSVENAESAEVDNIDFSPFWKTWNIINEKYVPASTTVATVGDEDKLYGAIEGLAASLGDPYTVFFPPVESELFASDIRGNFEGVGMEVLAQEGAITVIAPLKGSPASGAGMLAGDRIIKIGDKDTNGLTTEDAVQLIRGPRGTTVALTVFRNGTKEPFEVKIIRDVINIPVINTKTLPGGIFVIELYSFSEQSPNLFRGALREFILSGSDKLILDLRGNPGGYLEAAIDMASRFLPASKVIVREDFGDRREERAYRSRGYDIFANRKLDFVILIDKGSASASEILAGALAEHGRAILVGETTFGKGSVQELVDITSETSLKVTVARWLTPNGLSISERGIEPDYQIIRTPADFQAGRDPQMNKALEILNK</sequence>
<dbReference type="CDD" id="cd06782">
    <property type="entry name" value="cpPDZ_CPP-like"/>
    <property type="match status" value="1"/>
</dbReference>
<dbReference type="InterPro" id="IPR004447">
    <property type="entry name" value="Peptidase_S41A"/>
</dbReference>
<comment type="caution">
    <text evidence="8">The sequence shown here is derived from an EMBL/GenBank/DDBJ whole genome shotgun (WGS) entry which is preliminary data.</text>
</comment>
<keyword evidence="6" id="KW-0812">Transmembrane</keyword>
<dbReference type="InterPro" id="IPR036034">
    <property type="entry name" value="PDZ_sf"/>
</dbReference>
<feature type="transmembrane region" description="Helical" evidence="6">
    <location>
        <begin position="7"/>
        <end position="25"/>
    </location>
</feature>
<gene>
    <name evidence="8" type="ORF">A2838_01580</name>
</gene>
<name>A0A1G2SZV6_9BACT</name>
<dbReference type="GO" id="GO:0007165">
    <property type="term" value="P:signal transduction"/>
    <property type="evidence" value="ECO:0007669"/>
    <property type="project" value="TreeGrafter"/>
</dbReference>
<evidence type="ECO:0000256" key="6">
    <source>
        <dbReference type="SAM" id="Phobius"/>
    </source>
</evidence>
<evidence type="ECO:0000313" key="9">
    <source>
        <dbReference type="Proteomes" id="UP000178107"/>
    </source>
</evidence>
<dbReference type="Proteomes" id="UP000178107">
    <property type="component" value="Unassembled WGS sequence"/>
</dbReference>
<reference evidence="8 9" key="1">
    <citation type="journal article" date="2016" name="Nat. Commun.">
        <title>Thousands of microbial genomes shed light on interconnected biogeochemical processes in an aquifer system.</title>
        <authorList>
            <person name="Anantharaman K."/>
            <person name="Brown C.T."/>
            <person name="Hug L.A."/>
            <person name="Sharon I."/>
            <person name="Castelle C.J."/>
            <person name="Probst A.J."/>
            <person name="Thomas B.C."/>
            <person name="Singh A."/>
            <person name="Wilkins M.J."/>
            <person name="Karaoz U."/>
            <person name="Brodie E.L."/>
            <person name="Williams K.H."/>
            <person name="Hubbard S.S."/>
            <person name="Banfield J.F."/>
        </authorList>
    </citation>
    <scope>NUCLEOTIDE SEQUENCE [LARGE SCALE GENOMIC DNA]</scope>
</reference>
<evidence type="ECO:0000256" key="5">
    <source>
        <dbReference type="RuleBase" id="RU004404"/>
    </source>
</evidence>
<dbReference type="Gene3D" id="2.30.42.10">
    <property type="match status" value="1"/>
</dbReference>
<dbReference type="SMART" id="SM00228">
    <property type="entry name" value="PDZ"/>
    <property type="match status" value="1"/>
</dbReference>
<dbReference type="SUPFAM" id="SSF52096">
    <property type="entry name" value="ClpP/crotonase"/>
    <property type="match status" value="1"/>
</dbReference>
<evidence type="ECO:0000256" key="3">
    <source>
        <dbReference type="ARBA" id="ARBA00022801"/>
    </source>
</evidence>
<keyword evidence="2 5" id="KW-0645">Protease</keyword>
<dbReference type="Pfam" id="PF03572">
    <property type="entry name" value="Peptidase_S41"/>
    <property type="match status" value="1"/>
</dbReference>
<evidence type="ECO:0000313" key="8">
    <source>
        <dbReference type="EMBL" id="OHA90278.1"/>
    </source>
</evidence>
<dbReference type="SUPFAM" id="SSF50156">
    <property type="entry name" value="PDZ domain-like"/>
    <property type="match status" value="1"/>
</dbReference>
<dbReference type="NCBIfam" id="TIGR00225">
    <property type="entry name" value="prc"/>
    <property type="match status" value="1"/>
</dbReference>
<evidence type="ECO:0000256" key="1">
    <source>
        <dbReference type="ARBA" id="ARBA00009179"/>
    </source>
</evidence>
<evidence type="ECO:0000256" key="4">
    <source>
        <dbReference type="ARBA" id="ARBA00022825"/>
    </source>
</evidence>
<dbReference type="CDD" id="cd07560">
    <property type="entry name" value="Peptidase_S41_CPP"/>
    <property type="match status" value="1"/>
</dbReference>
<dbReference type="GO" id="GO:0008236">
    <property type="term" value="F:serine-type peptidase activity"/>
    <property type="evidence" value="ECO:0007669"/>
    <property type="project" value="UniProtKB-KW"/>
</dbReference>
<dbReference type="InterPro" id="IPR029045">
    <property type="entry name" value="ClpP/crotonase-like_dom_sf"/>
</dbReference>
<dbReference type="PROSITE" id="PS50106">
    <property type="entry name" value="PDZ"/>
    <property type="match status" value="1"/>
</dbReference>
<accession>A0A1G2SZV6</accession>
<comment type="similarity">
    <text evidence="1 5">Belongs to the peptidase S41A family.</text>
</comment>
<dbReference type="GO" id="GO:0006508">
    <property type="term" value="P:proteolysis"/>
    <property type="evidence" value="ECO:0007669"/>
    <property type="project" value="UniProtKB-KW"/>
</dbReference>